<dbReference type="GO" id="GO:0016020">
    <property type="term" value="C:membrane"/>
    <property type="evidence" value="ECO:0007669"/>
    <property type="project" value="UniProtKB-SubCell"/>
</dbReference>
<dbReference type="InterPro" id="IPR036259">
    <property type="entry name" value="MFS_trans_sf"/>
</dbReference>
<feature type="transmembrane region" description="Helical" evidence="6">
    <location>
        <begin position="470"/>
        <end position="495"/>
    </location>
</feature>
<dbReference type="Gene3D" id="1.20.1250.20">
    <property type="entry name" value="MFS general substrate transporter like domains"/>
    <property type="match status" value="2"/>
</dbReference>
<sequence>MLSAATFKESALCSMKEKELVRRAPCAFAYGALSQQLDGPVMTSSSSCKRWARRRTAVRLSSENVPSVREEDEGPSKPKPIVSVASEGLQPTERVGSRKQVVQFLRILTHPALWRERVKVVVMCFIAFVITNVDRVNISVVMMPLSRYYDWSPVTVGLIQSAFFWGYLLTQIPGGYFADRYGGKVVFAFGVLTWSTMTMLFPYLVDRSLTLTLISRGLLGVGEGVILPAMSQMVSKWIRVTERSRSLGFIYSGIYLGSIFGLAASPNLTMSIGWYYVFYIFGSLGLIWSVLWIALVGATPKTSKFISKQELRYIAAGVEESGTALGEGIPWKNLFTSRPFWALMISHFCLTWGYFVLLTWTPTYFNSKLGFDMTSSAFLAIIPWASMFINANLSGFLADFAVSRGVSTNTVRKGMQTIGFLGPAVCLGLQTVTSNPALCVVLLAMATGLGSFCQAGVYSNHQDIGPSISGVLLGITNTAAAIPGIVGVFVTGLILDTYPNAWNLVFYITIAFYILGTLIFNNFATTERLF</sequence>
<keyword evidence="4 6" id="KW-0472">Membrane</keyword>
<keyword evidence="2 6" id="KW-0812">Transmembrane</keyword>
<dbReference type="Pfam" id="PF07690">
    <property type="entry name" value="MFS_1"/>
    <property type="match status" value="1"/>
</dbReference>
<dbReference type="InterPro" id="IPR050382">
    <property type="entry name" value="MFS_Na/Anion_cotransporter"/>
</dbReference>
<name>A0A7S2ZS81_9RHOD</name>
<feature type="transmembrane region" description="Helical" evidence="6">
    <location>
        <begin position="151"/>
        <end position="169"/>
    </location>
</feature>
<comment type="subcellular location">
    <subcellularLocation>
        <location evidence="1">Membrane</location>
        <topology evidence="1">Multi-pass membrane protein</topology>
    </subcellularLocation>
</comment>
<evidence type="ECO:0000259" key="7">
    <source>
        <dbReference type="PROSITE" id="PS50850"/>
    </source>
</evidence>
<proteinExistence type="predicted"/>
<gene>
    <name evidence="8" type="ORF">RMAR00112_LOCUS15699</name>
</gene>
<feature type="transmembrane region" description="Helical" evidence="6">
    <location>
        <begin position="501"/>
        <end position="524"/>
    </location>
</feature>
<evidence type="ECO:0000256" key="5">
    <source>
        <dbReference type="SAM" id="MobiDB-lite"/>
    </source>
</evidence>
<feature type="transmembrane region" description="Helical" evidence="6">
    <location>
        <begin position="438"/>
        <end position="458"/>
    </location>
</feature>
<protein>
    <recommendedName>
        <fullName evidence="7">Major facilitator superfamily (MFS) profile domain-containing protein</fullName>
    </recommendedName>
</protein>
<feature type="region of interest" description="Disordered" evidence="5">
    <location>
        <begin position="62"/>
        <end position="82"/>
    </location>
</feature>
<dbReference type="InterPro" id="IPR011701">
    <property type="entry name" value="MFS"/>
</dbReference>
<evidence type="ECO:0000313" key="8">
    <source>
        <dbReference type="EMBL" id="CAE0047718.1"/>
    </source>
</evidence>
<dbReference type="CDD" id="cd17380">
    <property type="entry name" value="MFS_SLC17A9_like"/>
    <property type="match status" value="1"/>
</dbReference>
<dbReference type="InterPro" id="IPR020846">
    <property type="entry name" value="MFS_dom"/>
</dbReference>
<evidence type="ECO:0000256" key="6">
    <source>
        <dbReference type="SAM" id="Phobius"/>
    </source>
</evidence>
<dbReference type="PANTHER" id="PTHR11662:SF399">
    <property type="entry name" value="FI19708P1-RELATED"/>
    <property type="match status" value="1"/>
</dbReference>
<evidence type="ECO:0000256" key="2">
    <source>
        <dbReference type="ARBA" id="ARBA00022692"/>
    </source>
</evidence>
<feature type="domain" description="Major facilitator superfamily (MFS) profile" evidence="7">
    <location>
        <begin position="120"/>
        <end position="528"/>
    </location>
</feature>
<feature type="transmembrane region" description="Helical" evidence="6">
    <location>
        <begin position="276"/>
        <end position="298"/>
    </location>
</feature>
<evidence type="ECO:0000256" key="1">
    <source>
        <dbReference type="ARBA" id="ARBA00004141"/>
    </source>
</evidence>
<dbReference type="SUPFAM" id="SSF103473">
    <property type="entry name" value="MFS general substrate transporter"/>
    <property type="match status" value="1"/>
</dbReference>
<keyword evidence="3 6" id="KW-1133">Transmembrane helix</keyword>
<evidence type="ECO:0000256" key="4">
    <source>
        <dbReference type="ARBA" id="ARBA00023136"/>
    </source>
</evidence>
<dbReference type="EMBL" id="HBHW01020225">
    <property type="protein sequence ID" value="CAE0047718.1"/>
    <property type="molecule type" value="Transcribed_RNA"/>
</dbReference>
<dbReference type="AlphaFoldDB" id="A0A7S2ZS81"/>
<reference evidence="8" key="1">
    <citation type="submission" date="2021-01" db="EMBL/GenBank/DDBJ databases">
        <authorList>
            <person name="Corre E."/>
            <person name="Pelletier E."/>
            <person name="Niang G."/>
            <person name="Scheremetjew M."/>
            <person name="Finn R."/>
            <person name="Kale V."/>
            <person name="Holt S."/>
            <person name="Cochrane G."/>
            <person name="Meng A."/>
            <person name="Brown T."/>
            <person name="Cohen L."/>
        </authorList>
    </citation>
    <scope>NUCLEOTIDE SEQUENCE</scope>
    <source>
        <strain evidence="8">CCMP 769</strain>
    </source>
</reference>
<dbReference type="PROSITE" id="PS50850">
    <property type="entry name" value="MFS"/>
    <property type="match status" value="1"/>
</dbReference>
<organism evidence="8">
    <name type="scientific">Rhodosorus marinus</name>
    <dbReference type="NCBI Taxonomy" id="101924"/>
    <lineage>
        <taxon>Eukaryota</taxon>
        <taxon>Rhodophyta</taxon>
        <taxon>Stylonematophyceae</taxon>
        <taxon>Stylonematales</taxon>
        <taxon>Stylonemataceae</taxon>
        <taxon>Rhodosorus</taxon>
    </lineage>
</organism>
<evidence type="ECO:0000256" key="3">
    <source>
        <dbReference type="ARBA" id="ARBA00022989"/>
    </source>
</evidence>
<feature type="transmembrane region" description="Helical" evidence="6">
    <location>
        <begin position="246"/>
        <end position="264"/>
    </location>
</feature>
<dbReference type="InterPro" id="IPR044777">
    <property type="entry name" value="SLC17A9-like"/>
</dbReference>
<accession>A0A7S2ZS81</accession>
<dbReference type="FunFam" id="1.20.1250.20:FF:000532">
    <property type="entry name" value="SLC (SoLute Carrier) homolog"/>
    <property type="match status" value="1"/>
</dbReference>
<feature type="transmembrane region" description="Helical" evidence="6">
    <location>
        <begin position="213"/>
        <end position="234"/>
    </location>
</feature>
<dbReference type="PANTHER" id="PTHR11662">
    <property type="entry name" value="SOLUTE CARRIER FAMILY 17"/>
    <property type="match status" value="1"/>
</dbReference>
<feature type="transmembrane region" description="Helical" evidence="6">
    <location>
        <begin position="181"/>
        <end position="201"/>
    </location>
</feature>
<feature type="transmembrane region" description="Helical" evidence="6">
    <location>
        <begin position="381"/>
        <end position="402"/>
    </location>
</feature>
<feature type="transmembrane region" description="Helical" evidence="6">
    <location>
        <begin position="340"/>
        <end position="361"/>
    </location>
</feature>
<feature type="transmembrane region" description="Helical" evidence="6">
    <location>
        <begin position="120"/>
        <end position="145"/>
    </location>
</feature>
<dbReference type="GO" id="GO:0015291">
    <property type="term" value="F:secondary active transmembrane transporter activity"/>
    <property type="evidence" value="ECO:0007669"/>
    <property type="project" value="UniProtKB-ARBA"/>
</dbReference>